<dbReference type="RefSeq" id="WP_244459366.1">
    <property type="nucleotide sequence ID" value="NZ_AP025637.1"/>
</dbReference>
<dbReference type="Pfam" id="PF13417">
    <property type="entry name" value="GST_N_3"/>
    <property type="match status" value="1"/>
</dbReference>
<dbReference type="Proteomes" id="UP000831327">
    <property type="component" value="Chromosome"/>
</dbReference>
<dbReference type="InterPro" id="IPR010987">
    <property type="entry name" value="Glutathione-S-Trfase_C-like"/>
</dbReference>
<evidence type="ECO:0000313" key="4">
    <source>
        <dbReference type="Proteomes" id="UP000831327"/>
    </source>
</evidence>
<dbReference type="PROSITE" id="PS50405">
    <property type="entry name" value="GST_CTER"/>
    <property type="match status" value="1"/>
</dbReference>
<dbReference type="SFLD" id="SFLDG00358">
    <property type="entry name" value="Main_(cytGST)"/>
    <property type="match status" value="1"/>
</dbReference>
<keyword evidence="4" id="KW-1185">Reference proteome</keyword>
<dbReference type="InterPro" id="IPR040079">
    <property type="entry name" value="Glutathione_S-Trfase"/>
</dbReference>
<proteinExistence type="predicted"/>
<organism evidence="3 4">
    <name type="scientific">Roseomonas fluvialis</name>
    <dbReference type="NCBI Taxonomy" id="1750527"/>
    <lineage>
        <taxon>Bacteria</taxon>
        <taxon>Pseudomonadati</taxon>
        <taxon>Pseudomonadota</taxon>
        <taxon>Alphaproteobacteria</taxon>
        <taxon>Acetobacterales</taxon>
        <taxon>Roseomonadaceae</taxon>
        <taxon>Roseomonas</taxon>
    </lineage>
</organism>
<dbReference type="SUPFAM" id="SSF52833">
    <property type="entry name" value="Thioredoxin-like"/>
    <property type="match status" value="1"/>
</dbReference>
<name>A0ABN6P3I6_9PROT</name>
<dbReference type="Gene3D" id="3.40.30.10">
    <property type="entry name" value="Glutaredoxin"/>
    <property type="match status" value="1"/>
</dbReference>
<protein>
    <submittedName>
        <fullName evidence="3">Glutathione S-transferase</fullName>
    </submittedName>
</protein>
<dbReference type="Pfam" id="PF00043">
    <property type="entry name" value="GST_C"/>
    <property type="match status" value="1"/>
</dbReference>
<gene>
    <name evidence="3" type="primary">gst_2</name>
    <name evidence="3" type="ORF">Rmf_20830</name>
</gene>
<dbReference type="EMBL" id="AP025637">
    <property type="protein sequence ID" value="BDG72154.1"/>
    <property type="molecule type" value="Genomic_DNA"/>
</dbReference>
<dbReference type="InterPro" id="IPR036282">
    <property type="entry name" value="Glutathione-S-Trfase_C_sf"/>
</dbReference>
<dbReference type="SUPFAM" id="SSF47616">
    <property type="entry name" value="GST C-terminal domain-like"/>
    <property type="match status" value="1"/>
</dbReference>
<dbReference type="PROSITE" id="PS50404">
    <property type="entry name" value="GST_NTER"/>
    <property type="match status" value="1"/>
</dbReference>
<accession>A0ABN6P3I6</accession>
<reference evidence="3 4" key="1">
    <citation type="journal article" date="2016" name="Microbes Environ.">
        <title>Phylogenetically diverse aerobic anoxygenic phototrophic bacteria isolated from epilithic biofilms in Tama river, Japan.</title>
        <authorList>
            <person name="Hirose S."/>
            <person name="Matsuura K."/>
            <person name="Haruta S."/>
        </authorList>
    </citation>
    <scope>NUCLEOTIDE SEQUENCE [LARGE SCALE GENOMIC DNA]</scope>
    <source>
        <strain evidence="3 4">S08</strain>
    </source>
</reference>
<sequence length="201" mass="22225">MATVYGMAPSGNCWKVAQILRLVDMPFRWVEVDTNGGETRRPEFLARNPFGKVPVLELDDGTVLVESNAIVLHVAEGTPWLPAPGLARTRVMEWLFFEQYSHEPYIAVARNIRAYLGTAAQNAERLARCDEAGARALDAMEHRLARHDWLTDAGPTVADLALFAYTHVADEGGFDLARWPGVLAWVARLAALPGMVTLKRA</sequence>
<dbReference type="InterPro" id="IPR004046">
    <property type="entry name" value="GST_C"/>
</dbReference>
<dbReference type="CDD" id="cd03056">
    <property type="entry name" value="GST_N_4"/>
    <property type="match status" value="1"/>
</dbReference>
<dbReference type="PANTHER" id="PTHR44051:SF2">
    <property type="entry name" value="HYPOTHETICAL GLUTATHIONE S-TRANSFERASE LIKE PROTEIN"/>
    <property type="match status" value="1"/>
</dbReference>
<evidence type="ECO:0000313" key="3">
    <source>
        <dbReference type="EMBL" id="BDG72154.1"/>
    </source>
</evidence>
<dbReference type="InterPro" id="IPR036249">
    <property type="entry name" value="Thioredoxin-like_sf"/>
</dbReference>
<dbReference type="PANTHER" id="PTHR44051">
    <property type="entry name" value="GLUTATHIONE S-TRANSFERASE-RELATED"/>
    <property type="match status" value="1"/>
</dbReference>
<dbReference type="SFLD" id="SFLDG01151">
    <property type="entry name" value="Main.2:_Nu-like"/>
    <property type="match status" value="1"/>
</dbReference>
<dbReference type="Gene3D" id="1.20.1050.10">
    <property type="match status" value="1"/>
</dbReference>
<evidence type="ECO:0000259" key="2">
    <source>
        <dbReference type="PROSITE" id="PS50405"/>
    </source>
</evidence>
<feature type="domain" description="GST N-terminal" evidence="1">
    <location>
        <begin position="1"/>
        <end position="82"/>
    </location>
</feature>
<dbReference type="SFLD" id="SFLDS00019">
    <property type="entry name" value="Glutathione_Transferase_(cytos"/>
    <property type="match status" value="1"/>
</dbReference>
<feature type="domain" description="GST C-terminal" evidence="2">
    <location>
        <begin position="84"/>
        <end position="201"/>
    </location>
</feature>
<dbReference type="InterPro" id="IPR004045">
    <property type="entry name" value="Glutathione_S-Trfase_N"/>
</dbReference>
<evidence type="ECO:0000259" key="1">
    <source>
        <dbReference type="PROSITE" id="PS50404"/>
    </source>
</evidence>